<organism evidence="2 3">
    <name type="scientific">Streptomyces olivaceus</name>
    <dbReference type="NCBI Taxonomy" id="47716"/>
    <lineage>
        <taxon>Bacteria</taxon>
        <taxon>Bacillati</taxon>
        <taxon>Actinomycetota</taxon>
        <taxon>Actinomycetes</taxon>
        <taxon>Kitasatosporales</taxon>
        <taxon>Streptomycetaceae</taxon>
        <taxon>Streptomyces</taxon>
    </lineage>
</organism>
<evidence type="ECO:0000256" key="1">
    <source>
        <dbReference type="SAM" id="MobiDB-lite"/>
    </source>
</evidence>
<feature type="compositionally biased region" description="Basic residues" evidence="1">
    <location>
        <begin position="301"/>
        <end position="311"/>
    </location>
</feature>
<keyword evidence="3" id="KW-1185">Reference proteome</keyword>
<accession>A0ABS7W766</accession>
<name>A0ABS7W766_STROV</name>
<reference evidence="2 3" key="1">
    <citation type="submission" date="2021-06" db="EMBL/GenBank/DDBJ databases">
        <title>Ecological speciation of a Streptomyces species isolated from different habitats and geographic origins.</title>
        <authorList>
            <person name="Wang J."/>
        </authorList>
    </citation>
    <scope>NUCLEOTIDE SEQUENCE [LARGE SCALE GENOMIC DNA]</scope>
    <source>
        <strain evidence="2 3">FXJ8.012</strain>
    </source>
</reference>
<gene>
    <name evidence="2" type="ORF">KVH32_22045</name>
</gene>
<comment type="caution">
    <text evidence="2">The sequence shown here is derived from an EMBL/GenBank/DDBJ whole genome shotgun (WGS) entry which is preliminary data.</text>
</comment>
<protein>
    <submittedName>
        <fullName evidence="2">Uncharacterized protein</fullName>
    </submittedName>
</protein>
<sequence>MVKHDAEAFHFPEQYDPLPELTDEVDRLWHEGRNKSALDVVLRFLRTEGRSAQAFGWALMLLRSGMRRTPDPGVVEPVTQEQIGNPYFAPVATECARCTKFWYSAHAQENFENLVLSNPIGLQCQVCRYSLCRNCLDSRNRNCPNGGCLGELGAPVLPTGRPLGQPANPYTEKLEHVLILWRSTPTSQDEAEELLDLACTWQERDGITVRSQVNQSDERDGEEAERRMGLVLVGLYERHGMISEDGLLQRTRVVPIQSPGRGHRLVFVTAAPETGVASQLSGPVTYLLFDEPDTDDEARPPRKRRWFRRGR</sequence>
<dbReference type="RefSeq" id="WP_224309748.1">
    <property type="nucleotide sequence ID" value="NZ_JAHSTB010000009.1"/>
</dbReference>
<evidence type="ECO:0000313" key="3">
    <source>
        <dbReference type="Proteomes" id="UP000758701"/>
    </source>
</evidence>
<dbReference type="EMBL" id="JAHSTP010000008">
    <property type="protein sequence ID" value="MBZ6153812.1"/>
    <property type="molecule type" value="Genomic_DNA"/>
</dbReference>
<proteinExistence type="predicted"/>
<dbReference type="Proteomes" id="UP000758701">
    <property type="component" value="Unassembled WGS sequence"/>
</dbReference>
<feature type="region of interest" description="Disordered" evidence="1">
    <location>
        <begin position="291"/>
        <end position="311"/>
    </location>
</feature>
<evidence type="ECO:0000313" key="2">
    <source>
        <dbReference type="EMBL" id="MBZ6153812.1"/>
    </source>
</evidence>